<dbReference type="InterPro" id="IPR041121">
    <property type="entry name" value="SDH_C"/>
</dbReference>
<dbReference type="SUPFAM" id="SSF51735">
    <property type="entry name" value="NAD(P)-binding Rossmann-fold domains"/>
    <property type="match status" value="1"/>
</dbReference>
<feature type="domain" description="SDH C-terminal" evidence="4">
    <location>
        <begin position="240"/>
        <end position="266"/>
    </location>
</feature>
<dbReference type="RefSeq" id="WP_331714527.1">
    <property type="nucleotide sequence ID" value="NZ_WPCU01000005.1"/>
</dbReference>
<accession>A0A6A9UWI8</accession>
<dbReference type="GO" id="GO:0009423">
    <property type="term" value="P:chorismate biosynthetic process"/>
    <property type="evidence" value="ECO:0007669"/>
    <property type="project" value="TreeGrafter"/>
</dbReference>
<dbReference type="GO" id="GO:0009073">
    <property type="term" value="P:aromatic amino acid family biosynthetic process"/>
    <property type="evidence" value="ECO:0007669"/>
    <property type="project" value="UniProtKB-KW"/>
</dbReference>
<evidence type="ECO:0000256" key="1">
    <source>
        <dbReference type="ARBA" id="ARBA00004871"/>
    </source>
</evidence>
<dbReference type="InterPro" id="IPR036291">
    <property type="entry name" value="NAD(P)-bd_dom_sf"/>
</dbReference>
<dbReference type="Pfam" id="PF08501">
    <property type="entry name" value="Shikimate_dh_N"/>
    <property type="match status" value="1"/>
</dbReference>
<dbReference type="InterPro" id="IPR013708">
    <property type="entry name" value="Shikimate_DH-bd_N"/>
</dbReference>
<dbReference type="GO" id="GO:0005829">
    <property type="term" value="C:cytosol"/>
    <property type="evidence" value="ECO:0007669"/>
    <property type="project" value="TreeGrafter"/>
</dbReference>
<proteinExistence type="predicted"/>
<keyword evidence="2" id="KW-0028">Amino-acid biosynthesis</keyword>
<keyword evidence="5" id="KW-0560">Oxidoreductase</keyword>
<dbReference type="PANTHER" id="PTHR21089:SF1">
    <property type="entry name" value="BIFUNCTIONAL 3-DEHYDROQUINATE DEHYDRATASE_SHIKIMATE DEHYDROGENASE, CHLOROPLASTIC"/>
    <property type="match status" value="1"/>
</dbReference>
<evidence type="ECO:0000313" key="5">
    <source>
        <dbReference type="EMBL" id="MVA75934.1"/>
    </source>
</evidence>
<dbReference type="GO" id="GO:0050661">
    <property type="term" value="F:NADP binding"/>
    <property type="evidence" value="ECO:0007669"/>
    <property type="project" value="TreeGrafter"/>
</dbReference>
<dbReference type="Gene3D" id="3.40.50.720">
    <property type="entry name" value="NAD(P)-binding Rossmann-like Domain"/>
    <property type="match status" value="1"/>
</dbReference>
<dbReference type="Gene3D" id="3.40.50.10860">
    <property type="entry name" value="Leucine Dehydrogenase, chain A, domain 1"/>
    <property type="match status" value="1"/>
</dbReference>
<dbReference type="Proteomes" id="UP000435304">
    <property type="component" value="Unassembled WGS sequence"/>
</dbReference>
<evidence type="ECO:0000256" key="2">
    <source>
        <dbReference type="ARBA" id="ARBA00023141"/>
    </source>
</evidence>
<dbReference type="NCBIfam" id="NF001311">
    <property type="entry name" value="PRK00258.1-3"/>
    <property type="match status" value="1"/>
</dbReference>
<gene>
    <name evidence="5" type="ORF">GC722_07850</name>
</gene>
<sequence>MAATAGGRVCAVLGDPIEHSLSPVLHGAAYRHLGLDWEYQRHRVDAAGLAAFVAGLDGRWRGLSLTMPLKEAVLELGEPDDVVRSVGAANTLLLGDRPQVRNTDVGGLQRSLRAAGATEVGTALLLGTGATARSAVAALAGLGARRLLVVARRPERAGPLAEQAAALGADVEVLPWAQAVSDVSLPAADVAVSTVVAGAADELAAEVVAAAPVVFDVVYDPWPTVLAATAARAGRAVASGLDLLVHQAVLQVELMTGSTVPAEVLMSAGREAIGARAGR</sequence>
<comment type="caution">
    <text evidence="5">The sequence shown here is derived from an EMBL/GenBank/DDBJ whole genome shotgun (WGS) entry which is preliminary data.</text>
</comment>
<protein>
    <submittedName>
        <fullName evidence="5">Shikimate dehydrogenase</fullName>
        <ecNumber evidence="5">1.1.1.25</ecNumber>
    </submittedName>
</protein>
<dbReference type="PANTHER" id="PTHR21089">
    <property type="entry name" value="SHIKIMATE DEHYDROGENASE"/>
    <property type="match status" value="1"/>
</dbReference>
<dbReference type="InterPro" id="IPR022893">
    <property type="entry name" value="Shikimate_DH_fam"/>
</dbReference>
<reference evidence="5 6" key="1">
    <citation type="submission" date="2019-12" db="EMBL/GenBank/DDBJ databases">
        <title>Auraticoccus cholistani sp. nov., an actinomycete isolated from soil of Cholistan desert.</title>
        <authorList>
            <person name="Cheema M.T."/>
        </authorList>
    </citation>
    <scope>NUCLEOTIDE SEQUENCE [LARGE SCALE GENOMIC DNA]</scope>
    <source>
        <strain evidence="5 6">F435</strain>
    </source>
</reference>
<keyword evidence="2" id="KW-0057">Aromatic amino acid biosynthesis</keyword>
<feature type="domain" description="Shikimate dehydrogenase substrate binding N-terminal" evidence="3">
    <location>
        <begin position="12"/>
        <end position="92"/>
    </location>
</feature>
<dbReference type="SUPFAM" id="SSF53223">
    <property type="entry name" value="Aminoacid dehydrogenase-like, N-terminal domain"/>
    <property type="match status" value="1"/>
</dbReference>
<organism evidence="5 6">
    <name type="scientific">Auraticoccus cholistanensis</name>
    <dbReference type="NCBI Taxonomy" id="2656650"/>
    <lineage>
        <taxon>Bacteria</taxon>
        <taxon>Bacillati</taxon>
        <taxon>Actinomycetota</taxon>
        <taxon>Actinomycetes</taxon>
        <taxon>Propionibacteriales</taxon>
        <taxon>Propionibacteriaceae</taxon>
        <taxon>Auraticoccus</taxon>
    </lineage>
</organism>
<evidence type="ECO:0000259" key="4">
    <source>
        <dbReference type="Pfam" id="PF18317"/>
    </source>
</evidence>
<keyword evidence="6" id="KW-1185">Reference proteome</keyword>
<evidence type="ECO:0000313" key="6">
    <source>
        <dbReference type="Proteomes" id="UP000435304"/>
    </source>
</evidence>
<comment type="pathway">
    <text evidence="1">Metabolic intermediate biosynthesis; chorismate biosynthesis; chorismate from D-erythrose 4-phosphate and phosphoenolpyruvate: step 4/7.</text>
</comment>
<dbReference type="InterPro" id="IPR046346">
    <property type="entry name" value="Aminoacid_DH-like_N_sf"/>
</dbReference>
<dbReference type="EMBL" id="WPCU01000005">
    <property type="protein sequence ID" value="MVA75934.1"/>
    <property type="molecule type" value="Genomic_DNA"/>
</dbReference>
<dbReference type="EC" id="1.1.1.25" evidence="5"/>
<name>A0A6A9UWI8_9ACTN</name>
<dbReference type="AlphaFoldDB" id="A0A6A9UWI8"/>
<evidence type="ECO:0000259" key="3">
    <source>
        <dbReference type="Pfam" id="PF08501"/>
    </source>
</evidence>
<dbReference type="Pfam" id="PF18317">
    <property type="entry name" value="SDH_C"/>
    <property type="match status" value="1"/>
</dbReference>
<dbReference type="GO" id="GO:0004764">
    <property type="term" value="F:shikimate 3-dehydrogenase (NADP+) activity"/>
    <property type="evidence" value="ECO:0007669"/>
    <property type="project" value="UniProtKB-EC"/>
</dbReference>
<dbReference type="GO" id="GO:0019632">
    <property type="term" value="P:shikimate metabolic process"/>
    <property type="evidence" value="ECO:0007669"/>
    <property type="project" value="TreeGrafter"/>
</dbReference>